<organism evidence="2 3">
    <name type="scientific">Flavobacterium ranwuense</name>
    <dbReference type="NCBI Taxonomy" id="2541725"/>
    <lineage>
        <taxon>Bacteria</taxon>
        <taxon>Pseudomonadati</taxon>
        <taxon>Bacteroidota</taxon>
        <taxon>Flavobacteriia</taxon>
        <taxon>Flavobacteriales</taxon>
        <taxon>Flavobacteriaceae</taxon>
        <taxon>Flavobacterium</taxon>
    </lineage>
</organism>
<keyword evidence="3" id="KW-1185">Reference proteome</keyword>
<reference evidence="2 3" key="1">
    <citation type="submission" date="2019-03" db="EMBL/GenBank/DDBJ databases">
        <title>Novel species of Flavobacterium.</title>
        <authorList>
            <person name="Liu Q."/>
            <person name="Xin Y.-H."/>
        </authorList>
    </citation>
    <scope>NUCLEOTIDE SEQUENCE [LARGE SCALE GENOMIC DNA]</scope>
    <source>
        <strain evidence="2 3">LB2P22</strain>
    </source>
</reference>
<sequence>MRKIITFLTIITLLVSCKEEVVNKPERLIEKDVMVDIMYDLSVLDAIKYQNPASLDTFKINSRDYIFKKYKIDSAQFAKSNVYYASDYNEYKIMFEQISKRLETNKKSVDSLVKLQKNKKNAIIKKRAKQAKIGRDTTKIE</sequence>
<accession>A0ABY2DVQ7</accession>
<comment type="caution">
    <text evidence="2">The sequence shown here is derived from an EMBL/GenBank/DDBJ whole genome shotgun (WGS) entry which is preliminary data.</text>
</comment>
<dbReference type="InterPro" id="IPR025381">
    <property type="entry name" value="DUF4296"/>
</dbReference>
<gene>
    <name evidence="2" type="ORF">E0I61_03630</name>
</gene>
<evidence type="ECO:0000259" key="1">
    <source>
        <dbReference type="Pfam" id="PF14129"/>
    </source>
</evidence>
<dbReference type="Pfam" id="PF14129">
    <property type="entry name" value="DUF4296"/>
    <property type="match status" value="1"/>
</dbReference>
<protein>
    <submittedName>
        <fullName evidence="2">DUF4296 domain-containing protein</fullName>
    </submittedName>
</protein>
<feature type="domain" description="DUF4296" evidence="1">
    <location>
        <begin position="25"/>
        <end position="107"/>
    </location>
</feature>
<proteinExistence type="predicted"/>
<evidence type="ECO:0000313" key="2">
    <source>
        <dbReference type="EMBL" id="TDE31808.1"/>
    </source>
</evidence>
<dbReference type="Proteomes" id="UP000294685">
    <property type="component" value="Unassembled WGS sequence"/>
</dbReference>
<dbReference type="RefSeq" id="WP_132069472.1">
    <property type="nucleotide sequence ID" value="NZ_SMLH01000001.1"/>
</dbReference>
<dbReference type="EMBL" id="SMLH01000001">
    <property type="protein sequence ID" value="TDE31808.1"/>
    <property type="molecule type" value="Genomic_DNA"/>
</dbReference>
<dbReference type="PROSITE" id="PS51257">
    <property type="entry name" value="PROKAR_LIPOPROTEIN"/>
    <property type="match status" value="1"/>
</dbReference>
<name>A0ABY2DVQ7_9FLAO</name>
<evidence type="ECO:0000313" key="3">
    <source>
        <dbReference type="Proteomes" id="UP000294685"/>
    </source>
</evidence>